<dbReference type="Proteomes" id="UP000297245">
    <property type="component" value="Unassembled WGS sequence"/>
</dbReference>
<sequence length="68" mass="7286">MAIFICRTTEPAPVAVVSGSPPQTALKAQTTTRRQVFVILGSQLPSRHSWILGGREQGLHTMAEALAT</sequence>
<name>A0A4S8KJB1_DENBC</name>
<organism evidence="1 2">
    <name type="scientific">Dendrothele bispora (strain CBS 962.96)</name>
    <dbReference type="NCBI Taxonomy" id="1314807"/>
    <lineage>
        <taxon>Eukaryota</taxon>
        <taxon>Fungi</taxon>
        <taxon>Dikarya</taxon>
        <taxon>Basidiomycota</taxon>
        <taxon>Agaricomycotina</taxon>
        <taxon>Agaricomycetes</taxon>
        <taxon>Agaricomycetidae</taxon>
        <taxon>Agaricales</taxon>
        <taxon>Agaricales incertae sedis</taxon>
        <taxon>Dendrothele</taxon>
    </lineage>
</organism>
<dbReference type="EMBL" id="ML181849">
    <property type="protein sequence ID" value="THU75582.1"/>
    <property type="molecule type" value="Genomic_DNA"/>
</dbReference>
<evidence type="ECO:0000313" key="1">
    <source>
        <dbReference type="EMBL" id="THU75582.1"/>
    </source>
</evidence>
<reference evidence="1 2" key="1">
    <citation type="journal article" date="2019" name="Nat. Ecol. Evol.">
        <title>Megaphylogeny resolves global patterns of mushroom evolution.</title>
        <authorList>
            <person name="Varga T."/>
            <person name="Krizsan K."/>
            <person name="Foldi C."/>
            <person name="Dima B."/>
            <person name="Sanchez-Garcia M."/>
            <person name="Sanchez-Ramirez S."/>
            <person name="Szollosi G.J."/>
            <person name="Szarkandi J.G."/>
            <person name="Papp V."/>
            <person name="Albert L."/>
            <person name="Andreopoulos W."/>
            <person name="Angelini C."/>
            <person name="Antonin V."/>
            <person name="Barry K.W."/>
            <person name="Bougher N.L."/>
            <person name="Buchanan P."/>
            <person name="Buyck B."/>
            <person name="Bense V."/>
            <person name="Catcheside P."/>
            <person name="Chovatia M."/>
            <person name="Cooper J."/>
            <person name="Damon W."/>
            <person name="Desjardin D."/>
            <person name="Finy P."/>
            <person name="Geml J."/>
            <person name="Haridas S."/>
            <person name="Hughes K."/>
            <person name="Justo A."/>
            <person name="Karasinski D."/>
            <person name="Kautmanova I."/>
            <person name="Kiss B."/>
            <person name="Kocsube S."/>
            <person name="Kotiranta H."/>
            <person name="LaButti K.M."/>
            <person name="Lechner B.E."/>
            <person name="Liimatainen K."/>
            <person name="Lipzen A."/>
            <person name="Lukacs Z."/>
            <person name="Mihaltcheva S."/>
            <person name="Morgado L.N."/>
            <person name="Niskanen T."/>
            <person name="Noordeloos M.E."/>
            <person name="Ohm R.A."/>
            <person name="Ortiz-Santana B."/>
            <person name="Ovrebo C."/>
            <person name="Racz N."/>
            <person name="Riley R."/>
            <person name="Savchenko A."/>
            <person name="Shiryaev A."/>
            <person name="Soop K."/>
            <person name="Spirin V."/>
            <person name="Szebenyi C."/>
            <person name="Tomsovsky M."/>
            <person name="Tulloss R.E."/>
            <person name="Uehling J."/>
            <person name="Grigoriev I.V."/>
            <person name="Vagvolgyi C."/>
            <person name="Papp T."/>
            <person name="Martin F.M."/>
            <person name="Miettinen O."/>
            <person name="Hibbett D.S."/>
            <person name="Nagy L.G."/>
        </authorList>
    </citation>
    <scope>NUCLEOTIDE SEQUENCE [LARGE SCALE GENOMIC DNA]</scope>
    <source>
        <strain evidence="1 2">CBS 962.96</strain>
    </source>
</reference>
<evidence type="ECO:0000313" key="2">
    <source>
        <dbReference type="Proteomes" id="UP000297245"/>
    </source>
</evidence>
<gene>
    <name evidence="1" type="ORF">K435DRAFT_880528</name>
</gene>
<dbReference type="AlphaFoldDB" id="A0A4S8KJB1"/>
<proteinExistence type="predicted"/>
<accession>A0A4S8KJB1</accession>
<keyword evidence="2" id="KW-1185">Reference proteome</keyword>
<protein>
    <submittedName>
        <fullName evidence="1">Uncharacterized protein</fullName>
    </submittedName>
</protein>